<feature type="compositionally biased region" description="Basic and acidic residues" evidence="5">
    <location>
        <begin position="1992"/>
        <end position="2005"/>
    </location>
</feature>
<dbReference type="PANTHER" id="PTHR12792">
    <property type="entry name" value="EXTRA SPINDLE POLES 1-RELATED"/>
    <property type="match status" value="1"/>
</dbReference>
<feature type="region of interest" description="Disordered" evidence="5">
    <location>
        <begin position="1982"/>
        <end position="2005"/>
    </location>
</feature>
<dbReference type="GO" id="GO:0006508">
    <property type="term" value="P:proteolysis"/>
    <property type="evidence" value="ECO:0007669"/>
    <property type="project" value="InterPro"/>
</dbReference>
<dbReference type="GO" id="GO:0004197">
    <property type="term" value="F:cysteine-type endopeptidase activity"/>
    <property type="evidence" value="ECO:0007669"/>
    <property type="project" value="InterPro"/>
</dbReference>
<keyword evidence="4" id="KW-0159">Chromosome partition</keyword>
<protein>
    <recommendedName>
        <fullName evidence="2">separase</fullName>
        <ecNumber evidence="2">3.4.22.49</ecNumber>
    </recommendedName>
</protein>
<evidence type="ECO:0000313" key="8">
    <source>
        <dbReference type="Proteomes" id="UP000825729"/>
    </source>
</evidence>
<comment type="caution">
    <text evidence="7">The sequence shown here is derived from an EMBL/GenBank/DDBJ whole genome shotgun (WGS) entry which is preliminary data.</text>
</comment>
<dbReference type="GO" id="GO:0005737">
    <property type="term" value="C:cytoplasm"/>
    <property type="evidence" value="ECO:0007669"/>
    <property type="project" value="TreeGrafter"/>
</dbReference>
<dbReference type="InterPro" id="IPR030397">
    <property type="entry name" value="SEPARIN_core_dom"/>
</dbReference>
<evidence type="ECO:0000259" key="6">
    <source>
        <dbReference type="PROSITE" id="PS51700"/>
    </source>
</evidence>
<evidence type="ECO:0000313" key="7">
    <source>
        <dbReference type="EMBL" id="KAG9458960.1"/>
    </source>
</evidence>
<dbReference type="InterPro" id="IPR056933">
    <property type="entry name" value="TPR_ESP1"/>
</dbReference>
<keyword evidence="3" id="KW-0378">Hydrolase</keyword>
<dbReference type="PROSITE" id="PS51700">
    <property type="entry name" value="SEPARIN"/>
    <property type="match status" value="1"/>
</dbReference>
<comment type="catalytic activity">
    <reaction evidence="1">
        <text>All bonds known to be hydrolyzed by this endopeptidase have arginine in P1 and an acidic residue in P4. P6 is often occupied by an acidic residue or by a hydroxy-amino-acid residue, the phosphorylation of which enhances cleavage.</text>
        <dbReference type="EC" id="3.4.22.49"/>
    </reaction>
</comment>
<dbReference type="GO" id="GO:0072686">
    <property type="term" value="C:mitotic spindle"/>
    <property type="evidence" value="ECO:0007669"/>
    <property type="project" value="TreeGrafter"/>
</dbReference>
<gene>
    <name evidence="7" type="ORF">H6P81_003468</name>
</gene>
<dbReference type="GO" id="GO:0005634">
    <property type="term" value="C:nucleus"/>
    <property type="evidence" value="ECO:0007669"/>
    <property type="project" value="InterPro"/>
</dbReference>
<keyword evidence="8" id="KW-1185">Reference proteome</keyword>
<dbReference type="GO" id="GO:0051307">
    <property type="term" value="P:meiotic chromosome separation"/>
    <property type="evidence" value="ECO:0007669"/>
    <property type="project" value="TreeGrafter"/>
</dbReference>
<dbReference type="Pfam" id="PF25110">
    <property type="entry name" value="TPR_ESP1"/>
    <property type="match status" value="1"/>
</dbReference>
<dbReference type="EMBL" id="JAINDJ010000002">
    <property type="protein sequence ID" value="KAG9458960.1"/>
    <property type="molecule type" value="Genomic_DNA"/>
</dbReference>
<organism evidence="7 8">
    <name type="scientific">Aristolochia fimbriata</name>
    <name type="common">White veined hardy Dutchman's pipe vine</name>
    <dbReference type="NCBI Taxonomy" id="158543"/>
    <lineage>
        <taxon>Eukaryota</taxon>
        <taxon>Viridiplantae</taxon>
        <taxon>Streptophyta</taxon>
        <taxon>Embryophyta</taxon>
        <taxon>Tracheophyta</taxon>
        <taxon>Spermatophyta</taxon>
        <taxon>Magnoliopsida</taxon>
        <taxon>Magnoliidae</taxon>
        <taxon>Piperales</taxon>
        <taxon>Aristolochiaceae</taxon>
        <taxon>Aristolochia</taxon>
    </lineage>
</organism>
<dbReference type="Pfam" id="PF03568">
    <property type="entry name" value="Separin_C"/>
    <property type="match status" value="1"/>
</dbReference>
<dbReference type="InterPro" id="IPR005314">
    <property type="entry name" value="Peptidase_C50"/>
</dbReference>
<proteinExistence type="predicted"/>
<feature type="domain" description="Peptidase C50" evidence="6">
    <location>
        <begin position="1817"/>
        <end position="1911"/>
    </location>
</feature>
<evidence type="ECO:0000256" key="1">
    <source>
        <dbReference type="ARBA" id="ARBA00000451"/>
    </source>
</evidence>
<evidence type="ECO:0000256" key="5">
    <source>
        <dbReference type="SAM" id="MobiDB-lite"/>
    </source>
</evidence>
<name>A0AAV7FCM9_ARIFI</name>
<accession>A0AAV7FCM9</accession>
<reference evidence="7 8" key="1">
    <citation type="submission" date="2021-07" db="EMBL/GenBank/DDBJ databases">
        <title>The Aristolochia fimbriata genome: insights into angiosperm evolution, floral development and chemical biosynthesis.</title>
        <authorList>
            <person name="Jiao Y."/>
        </authorList>
    </citation>
    <scope>NUCLEOTIDE SEQUENCE [LARGE SCALE GENOMIC DNA]</scope>
    <source>
        <strain evidence="7">IBCAS-2021</strain>
        <tissue evidence="7">Leaf</tissue>
    </source>
</reference>
<evidence type="ECO:0000256" key="3">
    <source>
        <dbReference type="ARBA" id="ARBA00022801"/>
    </source>
</evidence>
<dbReference type="Proteomes" id="UP000825729">
    <property type="component" value="Unassembled WGS sequence"/>
</dbReference>
<evidence type="ECO:0000256" key="4">
    <source>
        <dbReference type="ARBA" id="ARBA00022829"/>
    </source>
</evidence>
<evidence type="ECO:0000256" key="2">
    <source>
        <dbReference type="ARBA" id="ARBA00012489"/>
    </source>
</evidence>
<dbReference type="InterPro" id="IPR056932">
    <property type="entry name" value="TPR_ESP1_2nd"/>
</dbReference>
<dbReference type="Pfam" id="PF25113">
    <property type="entry name" value="TPR_ESP1_2nd"/>
    <property type="match status" value="1"/>
</dbReference>
<dbReference type="PANTHER" id="PTHR12792:SF0">
    <property type="entry name" value="SEPARIN"/>
    <property type="match status" value="1"/>
</dbReference>
<sequence>MESSLLDKLERSDYTGLQVQIAAYLRPLVDVISKGKHDNISLDPAALRPLAKQFLPFLSSLLKLLPSRLLDRANGASEEAAHELFGIYKLALDCLDSLSPCLAGKPYSTLLLRVRFFRCLEQWARYVEAEREGFVLLETLKSLIGGEASIKNSHKGMREEDICFVLGPPPGDAEVTLALSVVELVGSLITCVYKKETKESQVYCRVLAMADQVMPWLRVLGPKEMEKFHRAITCSLYRCGLILVENLGCFDEHLVRKFCVTVLRECLKSSMKDQLLKMAWKYCSSVDWESKPALVLDILKCCLGSLICDCKVNVLSNVNEVLDFLFYFSSKCGSTNSYLGTCAAKYLHEITLDFRQVFTPCATVLSLYVAGLNFCECANGENLQQLVASLDSLATFFCPGEVTCSQNGPKTCTNRHGEVSLFSYIYALDFLCQPFAKSVNTIWKHSISEREVIPFLSDINAIQDLFLHLCHAFVIGLSKPCNGDSERLHKERLTLFHVVLAAFRVSLRTSRKSQECVNLIDSILSQDWIEAHEIKFLISSIYNVGASFFNNKQLDKASITLALSQRASWIHVSLLCQKFSHQVEEINKDYISKEMIKDSVSDACIKTVIYLDVLHQSSSSSTKKVIVNSLLEWSAAKDLLNLTDPPVALVKQWAKMLCKDALGAEAADKALSLYSLLPSCTKHTVTIILEQELIAYAELEYRNPDFCQKMQLKVISILLKDIYDTKSCPLEVSKVLLSKGRLLRSSTADGLKDCIQCLSEAISILKELDEPSQRTPTVSHQLALAYCLRALCIQEEDQNTKAILLDISSALMLWSSTDMQNHLISDNHLDFLPEKTIPMLCHVADVLSLKGCLKFQCDVHKLIIAFSKRQDISLERCLAMLWGARRLNHPFCVFPINENFLLNLSNQFGGHVESLDFWISCIEDYHPQSLLGFCQKLLIPDSIVFQVDGEPSKRLSGMDVSIERIKETASALISSKPVSSESAFLAGCLHYDLSERLISTGQLFEALATATQAHRLWTKLLNRKFIYSVGLQYHKGIETGEHIHNNEFDHVLLQAIQSHTTEIWPDVTKLQRLEDCILSPWNVLQCYLESCLQVGLIHETIGNGVEAEAFFRMGMKISCVQSLPLYRVAFGCFLGQLFCKKGLWSLAEDELEKAKQILYDSNSIVCAHCKLQLEVTLDLQIGDLARGWSCFTTHLRNEYCALDVYKTAFNKLNILDQKNVAAKKVNNNSKSTWRKQVSKTENSVKTNGVRVRSQHPIVQVDGELVRCEDVKKLSLRDFISIKREFHQRCLSLKLLSKMGKCMRAHSEVHELHKIFLKSISLVFKKYSSSQVDGDSDLLRLMDEENTVQMLVVEYATLLYDISWFSMKHLFSEQSGKIKCCALCHVDVSRVVSWLLQAFVLCRELPLLLQKVARLLAAIFVLFTVTGNSSLPVHCGKSLSSVHWAAYFHQASVGTYLSQHYLSSTSVKLKGAHFSGSEDHVSQTCSSHRLVPEKLEDLKTFVENFFNGLPSVTIVCISMLGSRYTGLLGRMFHVPSTFSAWLLLSRFYSDRKPCIMFIPIDSLNEENESGSIDPATSFSEVKMSDKKWICPWGNTVVDDVAPEFRSILEESYQSTSNRPQVETQKTRINWWIQRTRLNDRLDKFLRNVEDLWLGPWKCLLLGERSSSESLDKVLAKLRVDLRRKCNFEANELLLRTVVCGAASVSESEECVSQLVLYKGYLGRGGRELFSSSGGSIGELSGSPHELIVQAIGKVAEEGVDRGPVVLVMDADIQMLPWESLPVLRKKEAYRMLSLQSICVTLQREKDRGLFNTFPQVDPGDAYFVLNPSGDLDNIQLEFEEWFKNLKWEGRAGNVPTTEELVTALKSHDLFLYFGHGSGVQYISCHEIQKLENCAATLLMGCSSGSLFFGGCYGPQGAPVSYLLAGSPAIICNLWDVTDRDIDRFGKVMVQSWLQEASEDTSGSSQCNGLTKELDQLTLADKVTGKAPRTRSKAKAEKEKKQESSDHCKCHEHNKRVTLASFMGEARDACRLPFLIGASPVCYGVPTIIQKKPSQ</sequence>
<dbReference type="EC" id="3.4.22.49" evidence="2"/>